<dbReference type="PROSITE" id="PS51462">
    <property type="entry name" value="NUDIX"/>
    <property type="match status" value="1"/>
</dbReference>
<evidence type="ECO:0000256" key="2">
    <source>
        <dbReference type="ARBA" id="ARBA00022801"/>
    </source>
</evidence>
<protein>
    <submittedName>
        <fullName evidence="5">DNA mismatch repair protein MutT</fullName>
    </submittedName>
</protein>
<dbReference type="InterPro" id="IPR015797">
    <property type="entry name" value="NUDIX_hydrolase-like_dom_sf"/>
</dbReference>
<dbReference type="PANTHER" id="PTHR43046:SF14">
    <property type="entry name" value="MUTT_NUDIX FAMILY PROTEIN"/>
    <property type="match status" value="1"/>
</dbReference>
<dbReference type="PROSITE" id="PS00893">
    <property type="entry name" value="NUDIX_BOX"/>
    <property type="match status" value="1"/>
</dbReference>
<dbReference type="AlphaFoldDB" id="A0A263BV52"/>
<dbReference type="InterPro" id="IPR000086">
    <property type="entry name" value="NUDIX_hydrolase_dom"/>
</dbReference>
<comment type="similarity">
    <text evidence="3">Belongs to the Nudix hydrolase family.</text>
</comment>
<dbReference type="RefSeq" id="WP_094922326.1">
    <property type="nucleotide sequence ID" value="NZ_NPIA01000002.1"/>
</dbReference>
<proteinExistence type="inferred from homology"/>
<dbReference type="GO" id="GO:0016787">
    <property type="term" value="F:hydrolase activity"/>
    <property type="evidence" value="ECO:0007669"/>
    <property type="project" value="UniProtKB-KW"/>
</dbReference>
<dbReference type="PRINTS" id="PR00502">
    <property type="entry name" value="NUDIXFAMILY"/>
</dbReference>
<dbReference type="InterPro" id="IPR020084">
    <property type="entry name" value="NUDIX_hydrolase_CS"/>
</dbReference>
<feature type="domain" description="Nudix hydrolase" evidence="4">
    <location>
        <begin position="24"/>
        <end position="148"/>
    </location>
</feature>
<keyword evidence="2 3" id="KW-0378">Hydrolase</keyword>
<dbReference type="PANTHER" id="PTHR43046">
    <property type="entry name" value="GDP-MANNOSE MANNOSYL HYDROLASE"/>
    <property type="match status" value="1"/>
</dbReference>
<dbReference type="Pfam" id="PF00293">
    <property type="entry name" value="NUDIX"/>
    <property type="match status" value="1"/>
</dbReference>
<dbReference type="Proteomes" id="UP000217083">
    <property type="component" value="Unassembled WGS sequence"/>
</dbReference>
<sequence>MNQLKENGYQFLDFITINDEELECYKPLAGSFAVIQCTGRFLLCYNVWRQQWEIPAGRREESETPKECAIRELYEETGQIVSNMIFKGLVKVQNKTTRAIKFNPVYYAEIEKLQPFVENEETSKILLWDLKEEIGSIDMVDINIFEYL</sequence>
<evidence type="ECO:0000313" key="5">
    <source>
        <dbReference type="EMBL" id="OZM57575.1"/>
    </source>
</evidence>
<evidence type="ECO:0000259" key="4">
    <source>
        <dbReference type="PROSITE" id="PS51462"/>
    </source>
</evidence>
<keyword evidence="6" id="KW-1185">Reference proteome</keyword>
<gene>
    <name evidence="5" type="ORF">CIB95_04175</name>
</gene>
<reference evidence="5 6" key="2">
    <citation type="submission" date="2017-09" db="EMBL/GenBank/DDBJ databases">
        <title>Bacillus patelloidae sp. nov., isolated from the intestinal tract of a marine limpet.</title>
        <authorList>
            <person name="Liu R."/>
            <person name="Dong C."/>
            <person name="Shao Z."/>
        </authorList>
    </citation>
    <scope>NUCLEOTIDE SEQUENCE [LARGE SCALE GENOMIC DNA]</scope>
    <source>
        <strain evidence="5 6">SA5d-4</strain>
    </source>
</reference>
<dbReference type="Gene3D" id="3.90.79.10">
    <property type="entry name" value="Nucleoside Triphosphate Pyrophosphohydrolase"/>
    <property type="match status" value="1"/>
</dbReference>
<evidence type="ECO:0000256" key="3">
    <source>
        <dbReference type="RuleBase" id="RU003476"/>
    </source>
</evidence>
<dbReference type="EMBL" id="NPIA01000002">
    <property type="protein sequence ID" value="OZM57575.1"/>
    <property type="molecule type" value="Genomic_DNA"/>
</dbReference>
<evidence type="ECO:0000256" key="1">
    <source>
        <dbReference type="ARBA" id="ARBA00001946"/>
    </source>
</evidence>
<name>A0A263BV52_9BACI</name>
<accession>A0A263BV52</accession>
<dbReference type="InterPro" id="IPR020476">
    <property type="entry name" value="Nudix_hydrolase"/>
</dbReference>
<comment type="caution">
    <text evidence="5">The sequence shown here is derived from an EMBL/GenBank/DDBJ whole genome shotgun (WGS) entry which is preliminary data.</text>
</comment>
<comment type="cofactor">
    <cofactor evidence="1">
        <name>Mg(2+)</name>
        <dbReference type="ChEBI" id="CHEBI:18420"/>
    </cofactor>
</comment>
<organism evidence="5 6">
    <name type="scientific">Lottiidibacillus patelloidae</name>
    <dbReference type="NCBI Taxonomy" id="2670334"/>
    <lineage>
        <taxon>Bacteria</taxon>
        <taxon>Bacillati</taxon>
        <taxon>Bacillota</taxon>
        <taxon>Bacilli</taxon>
        <taxon>Bacillales</taxon>
        <taxon>Bacillaceae</taxon>
        <taxon>Lottiidibacillus</taxon>
    </lineage>
</organism>
<evidence type="ECO:0000313" key="6">
    <source>
        <dbReference type="Proteomes" id="UP000217083"/>
    </source>
</evidence>
<reference evidence="6" key="1">
    <citation type="submission" date="2017-08" db="EMBL/GenBank/DDBJ databases">
        <authorList>
            <person name="Huang Z."/>
        </authorList>
    </citation>
    <scope>NUCLEOTIDE SEQUENCE [LARGE SCALE GENOMIC DNA]</scope>
    <source>
        <strain evidence="6">SA5d-4</strain>
    </source>
</reference>
<dbReference type="SUPFAM" id="SSF55811">
    <property type="entry name" value="Nudix"/>
    <property type="match status" value="1"/>
</dbReference>